<name>A0A119CZS4_SHEFR</name>
<dbReference type="EMBL" id="LRDC01000018">
    <property type="protein sequence ID" value="KVX01839.1"/>
    <property type="molecule type" value="Genomic_DNA"/>
</dbReference>
<accession>A0A119CZS4</accession>
<protein>
    <submittedName>
        <fullName evidence="1">Uncharacterized protein</fullName>
    </submittedName>
</protein>
<dbReference type="RefSeq" id="WP_059745736.1">
    <property type="nucleotide sequence ID" value="NZ_LRDC01000018.1"/>
</dbReference>
<gene>
    <name evidence="1" type="ORF">AWJ07_04470</name>
</gene>
<comment type="caution">
    <text evidence="1">The sequence shown here is derived from an EMBL/GenBank/DDBJ whole genome shotgun (WGS) entry which is preliminary data.</text>
</comment>
<sequence length="344" mass="39963">MKYEKTLKSLCRQPKLSIIQIESMFRKRNSVEVTVTPKNIGRDGFEIETDEGVCFVTERPIQFLNNKWGRVTKLQERMLDLAIPVPLYMGEGTVVEDIYRINNSDNPTLEANLWLHESFTAEIAVAYFNKYLSVSESFKEYKSIIFEAIEAYYFGLDHIAIMSLFPVFEAGLRNIQAKLLNSDVGNVSTEQFDKGIKELLLNWGSTRFPEYIWYPGKGYNTQVEIDFLTHVNPQCDVINAFRLFFKHVLYKPSNANSSLNGFNRHLVVHLLKNDFNEPSNFARLFLALTQITFIESLHNQDIPFFWPGVDENDKKIGNYMRTLTDQFFAPRRKVLKEQGICEYP</sequence>
<evidence type="ECO:0000313" key="2">
    <source>
        <dbReference type="Proteomes" id="UP000055702"/>
    </source>
</evidence>
<reference evidence="1 2" key="1">
    <citation type="submission" date="2016-01" db="EMBL/GenBank/DDBJ databases">
        <title>Draft genome of the antarctic isolate Shewanella frigidimarina Ag06-30.</title>
        <authorList>
            <person name="Parmeciano Di Noto G."/>
            <person name="Vazquez S."/>
            <person name="Mac Cormack W."/>
            <person name="Iriarte A."/>
            <person name="Quiroga C."/>
        </authorList>
    </citation>
    <scope>NUCLEOTIDE SEQUENCE [LARGE SCALE GENOMIC DNA]</scope>
    <source>
        <strain evidence="1 2">Ag06-30</strain>
    </source>
</reference>
<organism evidence="1">
    <name type="scientific">Shewanella frigidimarina</name>
    <dbReference type="NCBI Taxonomy" id="56812"/>
    <lineage>
        <taxon>Bacteria</taxon>
        <taxon>Pseudomonadati</taxon>
        <taxon>Pseudomonadota</taxon>
        <taxon>Gammaproteobacteria</taxon>
        <taxon>Alteromonadales</taxon>
        <taxon>Shewanellaceae</taxon>
        <taxon>Shewanella</taxon>
    </lineage>
</organism>
<evidence type="ECO:0000313" key="1">
    <source>
        <dbReference type="EMBL" id="KVX01839.1"/>
    </source>
</evidence>
<dbReference type="Proteomes" id="UP000055702">
    <property type="component" value="Unassembled WGS sequence"/>
</dbReference>
<dbReference type="AlphaFoldDB" id="A0A119CZS4"/>
<proteinExistence type="predicted"/>